<proteinExistence type="predicted"/>
<accession>A0A6G1FSP5</accession>
<dbReference type="RefSeq" id="XP_033530438.1">
    <property type="nucleotide sequence ID" value="XM_033682265.1"/>
</dbReference>
<dbReference type="GeneID" id="54422835"/>
<evidence type="ECO:0000313" key="2">
    <source>
        <dbReference type="Proteomes" id="UP000504638"/>
    </source>
</evidence>
<protein>
    <submittedName>
        <fullName evidence="1 3">Uncharacterized protein</fullName>
    </submittedName>
</protein>
<dbReference type="Proteomes" id="UP000504638">
    <property type="component" value="Unplaced"/>
</dbReference>
<keyword evidence="2" id="KW-1185">Reference proteome</keyword>
<name>A0A6G1FSP5_9PEZI</name>
<evidence type="ECO:0000313" key="3">
    <source>
        <dbReference type="RefSeq" id="XP_033530438.1"/>
    </source>
</evidence>
<dbReference type="EMBL" id="ML975179">
    <property type="protein sequence ID" value="KAF1808807.1"/>
    <property type="molecule type" value="Genomic_DNA"/>
</dbReference>
<sequence length="81" mass="9251">MFPSRLRTKARFRDLYSFPILPSLALLTPAHTHPDRLLRLQETAAYLPTPSGRNSKRYGKKVKQCAVMLCSSLVQSLVFYP</sequence>
<reference evidence="3" key="3">
    <citation type="submission" date="2025-04" db="UniProtKB">
        <authorList>
            <consortium name="RefSeq"/>
        </authorList>
    </citation>
    <scope>IDENTIFICATION</scope>
    <source>
        <strain evidence="3">CBS 781.70</strain>
    </source>
</reference>
<dbReference type="AlphaFoldDB" id="A0A6G1FSP5"/>
<gene>
    <name evidence="1 3" type="ORF">P152DRAFT_497211</name>
</gene>
<evidence type="ECO:0000313" key="1">
    <source>
        <dbReference type="EMBL" id="KAF1808807.1"/>
    </source>
</evidence>
<reference evidence="1 3" key="1">
    <citation type="submission" date="2020-01" db="EMBL/GenBank/DDBJ databases">
        <authorList>
            <consortium name="DOE Joint Genome Institute"/>
            <person name="Haridas S."/>
            <person name="Albert R."/>
            <person name="Binder M."/>
            <person name="Bloem J."/>
            <person name="Labutti K."/>
            <person name="Salamov A."/>
            <person name="Andreopoulos B."/>
            <person name="Baker S.E."/>
            <person name="Barry K."/>
            <person name="Bills G."/>
            <person name="Bluhm B.H."/>
            <person name="Cannon C."/>
            <person name="Castanera R."/>
            <person name="Culley D.E."/>
            <person name="Daum C."/>
            <person name="Ezra D."/>
            <person name="Gonzalez J.B."/>
            <person name="Henrissat B."/>
            <person name="Kuo A."/>
            <person name="Liang C."/>
            <person name="Lipzen A."/>
            <person name="Lutzoni F."/>
            <person name="Magnuson J."/>
            <person name="Mondo S."/>
            <person name="Nolan M."/>
            <person name="Ohm R."/>
            <person name="Pangilinan J."/>
            <person name="Park H.-J."/>
            <person name="Ramirez L."/>
            <person name="Alfaro M."/>
            <person name="Sun H."/>
            <person name="Tritt A."/>
            <person name="Yoshinaga Y."/>
            <person name="Zwiers L.-H."/>
            <person name="Turgeon B.G."/>
            <person name="Goodwin S.B."/>
            <person name="Spatafora J.W."/>
            <person name="Crous P.W."/>
            <person name="Grigoriev I.V."/>
        </authorList>
    </citation>
    <scope>NUCLEOTIDE SEQUENCE</scope>
    <source>
        <strain evidence="1 3">CBS 781.70</strain>
    </source>
</reference>
<organism evidence="1">
    <name type="scientific">Eremomyces bilateralis CBS 781.70</name>
    <dbReference type="NCBI Taxonomy" id="1392243"/>
    <lineage>
        <taxon>Eukaryota</taxon>
        <taxon>Fungi</taxon>
        <taxon>Dikarya</taxon>
        <taxon>Ascomycota</taxon>
        <taxon>Pezizomycotina</taxon>
        <taxon>Dothideomycetes</taxon>
        <taxon>Dothideomycetes incertae sedis</taxon>
        <taxon>Eremomycetales</taxon>
        <taxon>Eremomycetaceae</taxon>
        <taxon>Eremomyces</taxon>
    </lineage>
</organism>
<reference evidence="3" key="2">
    <citation type="submission" date="2020-04" db="EMBL/GenBank/DDBJ databases">
        <authorList>
            <consortium name="NCBI Genome Project"/>
        </authorList>
    </citation>
    <scope>NUCLEOTIDE SEQUENCE</scope>
    <source>
        <strain evidence="3">CBS 781.70</strain>
    </source>
</reference>